<dbReference type="Gene3D" id="3.40.50.300">
    <property type="entry name" value="P-loop containing nucleotide triphosphate hydrolases"/>
    <property type="match status" value="2"/>
</dbReference>
<evidence type="ECO:0000256" key="5">
    <source>
        <dbReference type="ARBA" id="ARBA00022737"/>
    </source>
</evidence>
<dbReference type="SUPFAM" id="SSF51294">
    <property type="entry name" value="Hedgehog/intein (Hint) domain"/>
    <property type="match status" value="1"/>
</dbReference>
<evidence type="ECO:0000256" key="11">
    <source>
        <dbReference type="ARBA" id="ARBA00023000"/>
    </source>
</evidence>
<dbReference type="InterPro" id="IPR003587">
    <property type="entry name" value="Hint_dom_N"/>
</dbReference>
<dbReference type="GeneID" id="88764243"/>
<dbReference type="SUPFAM" id="SSF47413">
    <property type="entry name" value="lambda repressor-like DNA-binding domains"/>
    <property type="match status" value="1"/>
</dbReference>
<dbReference type="InterPro" id="IPR027434">
    <property type="entry name" value="Homing_endonucl"/>
</dbReference>
<dbReference type="GO" id="GO:0003677">
    <property type="term" value="F:DNA binding"/>
    <property type="evidence" value="ECO:0007669"/>
    <property type="project" value="UniProtKB-UniRule"/>
</dbReference>
<evidence type="ECO:0000256" key="1">
    <source>
        <dbReference type="ARBA" id="ARBA00008428"/>
    </source>
</evidence>
<dbReference type="Gene3D" id="1.10.260.40">
    <property type="entry name" value="lambda repressor-like DNA-binding domains"/>
    <property type="match status" value="1"/>
</dbReference>
<feature type="domain" description="DOD-type homing endonuclease" evidence="18">
    <location>
        <begin position="456"/>
        <end position="545"/>
    </location>
</feature>
<name>G5IYE2_CROWT</name>
<dbReference type="NCBIfam" id="TIGR01443">
    <property type="entry name" value="intein_Cterm"/>
    <property type="match status" value="1"/>
</dbReference>
<evidence type="ECO:0000256" key="14">
    <source>
        <dbReference type="ARBA" id="ARBA00044940"/>
    </source>
</evidence>
<dbReference type="GO" id="GO:0016539">
    <property type="term" value="P:intein-mediated protein splicing"/>
    <property type="evidence" value="ECO:0007669"/>
    <property type="project" value="InterPro"/>
</dbReference>
<keyword evidence="12 17" id="KW-0238">DNA-binding</keyword>
<evidence type="ECO:0000256" key="8">
    <source>
        <dbReference type="ARBA" id="ARBA00022806"/>
    </source>
</evidence>
<dbReference type="SMART" id="SM00306">
    <property type="entry name" value="HintN"/>
    <property type="match status" value="1"/>
</dbReference>
<dbReference type="Gene3D" id="3.10.28.10">
    <property type="entry name" value="Homing endonucleases"/>
    <property type="match status" value="1"/>
</dbReference>
<dbReference type="InterPro" id="IPR001387">
    <property type="entry name" value="Cro/C1-type_HTH"/>
</dbReference>
<comment type="function">
    <text evidence="14 17">The intein is an endonuclease.</text>
</comment>
<dbReference type="GO" id="GO:0043139">
    <property type="term" value="F:5'-3' DNA helicase activity"/>
    <property type="evidence" value="ECO:0007669"/>
    <property type="project" value="UniProtKB-EC"/>
</dbReference>
<keyword evidence="8 17" id="KW-0347">Helicase</keyword>
<comment type="catalytic activity">
    <reaction evidence="15 17">
        <text>ATP + H2O = ADP + phosphate + H(+)</text>
        <dbReference type="Rhea" id="RHEA:13065"/>
        <dbReference type="ChEBI" id="CHEBI:15377"/>
        <dbReference type="ChEBI" id="CHEBI:15378"/>
        <dbReference type="ChEBI" id="CHEBI:30616"/>
        <dbReference type="ChEBI" id="CHEBI:43474"/>
        <dbReference type="ChEBI" id="CHEBI:456216"/>
        <dbReference type="EC" id="5.6.2.3"/>
    </reaction>
</comment>
<keyword evidence="4 17" id="KW-0235">DNA replication</keyword>
<dbReference type="EC" id="5.6.2.3" evidence="16 17"/>
<feature type="domain" description="SF4 helicase" evidence="20">
    <location>
        <begin position="710"/>
        <end position="938"/>
    </location>
</feature>
<dbReference type="NCBIfam" id="TIGR01445">
    <property type="entry name" value="intein_Nterm"/>
    <property type="match status" value="1"/>
</dbReference>
<evidence type="ECO:0000259" key="20">
    <source>
        <dbReference type="PROSITE" id="PS51199"/>
    </source>
</evidence>
<evidence type="ECO:0000256" key="4">
    <source>
        <dbReference type="ARBA" id="ARBA00022705"/>
    </source>
</evidence>
<keyword evidence="9" id="KW-0068">Autocatalytic cleavage</keyword>
<evidence type="ECO:0000256" key="3">
    <source>
        <dbReference type="ARBA" id="ARBA00022515"/>
    </source>
</evidence>
<dbReference type="PROSITE" id="PS50818">
    <property type="entry name" value="INTEIN_C_TER"/>
    <property type="match status" value="1"/>
</dbReference>
<keyword evidence="7 17" id="KW-0378">Hydrolase</keyword>
<dbReference type="PROSITE" id="PS50943">
    <property type="entry name" value="HTH_CROC1"/>
    <property type="match status" value="1"/>
</dbReference>
<dbReference type="PROSITE" id="PS51199">
    <property type="entry name" value="SF4_HELICASE"/>
    <property type="match status" value="2"/>
</dbReference>
<dbReference type="PANTHER" id="PTHR30153:SF2">
    <property type="entry name" value="REPLICATIVE DNA HELICASE"/>
    <property type="match status" value="1"/>
</dbReference>
<dbReference type="AlphaFoldDB" id="G5IYE2"/>
<dbReference type="SMART" id="SM00305">
    <property type="entry name" value="HintC"/>
    <property type="match status" value="1"/>
</dbReference>
<evidence type="ECO:0000256" key="10">
    <source>
        <dbReference type="ARBA" id="ARBA00022840"/>
    </source>
</evidence>
<dbReference type="PROSITE" id="PS50819">
    <property type="entry name" value="INTEIN_ENDONUCLEASE"/>
    <property type="match status" value="1"/>
</dbReference>
<dbReference type="CDD" id="cd00093">
    <property type="entry name" value="HTH_XRE"/>
    <property type="match status" value="1"/>
</dbReference>
<evidence type="ECO:0000259" key="18">
    <source>
        <dbReference type="PROSITE" id="PS50819"/>
    </source>
</evidence>
<dbReference type="Gene3D" id="1.10.860.10">
    <property type="entry name" value="DNAb Helicase, Chain A"/>
    <property type="match status" value="1"/>
</dbReference>
<evidence type="ECO:0000256" key="17">
    <source>
        <dbReference type="RuleBase" id="RU362085"/>
    </source>
</evidence>
<dbReference type="InterPro" id="IPR016136">
    <property type="entry name" value="DNA_helicase_N/primase_C"/>
</dbReference>
<dbReference type="InterPro" id="IPR007692">
    <property type="entry name" value="DNA_helicase_DnaB"/>
</dbReference>
<evidence type="ECO:0000256" key="9">
    <source>
        <dbReference type="ARBA" id="ARBA00022813"/>
    </source>
</evidence>
<keyword evidence="13" id="KW-0413">Isomerase</keyword>
<evidence type="ECO:0000313" key="22">
    <source>
        <dbReference type="Proteomes" id="UP000003477"/>
    </source>
</evidence>
<dbReference type="InterPro" id="IPR004860">
    <property type="entry name" value="LAGLIDADG_dom"/>
</dbReference>
<dbReference type="GO" id="GO:0006269">
    <property type="term" value="P:DNA replication, synthesis of primer"/>
    <property type="evidence" value="ECO:0007669"/>
    <property type="project" value="UniProtKB-UniRule"/>
</dbReference>
<evidence type="ECO:0000256" key="7">
    <source>
        <dbReference type="ARBA" id="ARBA00022801"/>
    </source>
</evidence>
<keyword evidence="3 17" id="KW-0639">Primosome</keyword>
<evidence type="ECO:0000256" key="13">
    <source>
        <dbReference type="ARBA" id="ARBA00023235"/>
    </source>
</evidence>
<evidence type="ECO:0000256" key="6">
    <source>
        <dbReference type="ARBA" id="ARBA00022741"/>
    </source>
</evidence>
<evidence type="ECO:0000313" key="21">
    <source>
        <dbReference type="EMBL" id="EHJ15053.1"/>
    </source>
</evidence>
<dbReference type="Proteomes" id="UP000003477">
    <property type="component" value="Unassembled WGS sequence"/>
</dbReference>
<dbReference type="Pfam" id="PF00772">
    <property type="entry name" value="DnaB"/>
    <property type="match status" value="1"/>
</dbReference>
<feature type="domain" description="HTH cro/C1-type" evidence="19">
    <location>
        <begin position="398"/>
        <end position="452"/>
    </location>
</feature>
<dbReference type="Pfam" id="PF01381">
    <property type="entry name" value="HTH_3"/>
    <property type="match status" value="1"/>
</dbReference>
<dbReference type="SUPFAM" id="SSF48024">
    <property type="entry name" value="N-terminal domain of DnaB helicase"/>
    <property type="match status" value="1"/>
</dbReference>
<dbReference type="FunFam" id="1.10.860.10:FF:000001">
    <property type="entry name" value="Replicative DNA helicase"/>
    <property type="match status" value="1"/>
</dbReference>
<dbReference type="PANTHER" id="PTHR30153">
    <property type="entry name" value="REPLICATIVE DNA HELICASE DNAB"/>
    <property type="match status" value="1"/>
</dbReference>
<accession>G5IYE2</accession>
<reference evidence="21 22" key="1">
    <citation type="journal article" date="2011" name="Front. Microbiol.">
        <title>Two Strains of Crocosphaera watsonii with Highly Conserved Genomes are Distinguished by Strain-Specific Features.</title>
        <authorList>
            <person name="Bench S.R."/>
            <person name="Ilikchyan I.N."/>
            <person name="Tripp H.J."/>
            <person name="Zehr J.P."/>
        </authorList>
    </citation>
    <scope>NUCLEOTIDE SEQUENCE [LARGE SCALE GENOMIC DNA]</scope>
    <source>
        <strain evidence="21 22">WH 0003</strain>
    </source>
</reference>
<dbReference type="InterPro" id="IPR003586">
    <property type="entry name" value="Hint_dom_C"/>
</dbReference>
<dbReference type="InterPro" id="IPR006141">
    <property type="entry name" value="Intein_N"/>
</dbReference>
<dbReference type="PRINTS" id="PR00379">
    <property type="entry name" value="INTEIN"/>
</dbReference>
<dbReference type="SUPFAM" id="SSF52540">
    <property type="entry name" value="P-loop containing nucleoside triphosphate hydrolases"/>
    <property type="match status" value="2"/>
</dbReference>
<dbReference type="GO" id="GO:0016887">
    <property type="term" value="F:ATP hydrolysis activity"/>
    <property type="evidence" value="ECO:0007669"/>
    <property type="project" value="RHEA"/>
</dbReference>
<protein>
    <recommendedName>
        <fullName evidence="16 17">Replicative DNA helicase</fullName>
        <ecNumber evidence="16 17">5.6.2.3</ecNumber>
    </recommendedName>
</protein>
<evidence type="ECO:0000256" key="2">
    <source>
        <dbReference type="ARBA" id="ARBA00011643"/>
    </source>
</evidence>
<dbReference type="SMART" id="SM00530">
    <property type="entry name" value="HTH_XRE"/>
    <property type="match status" value="1"/>
</dbReference>
<organism evidence="21 22">
    <name type="scientific">Crocosphaera watsonii WH 0003</name>
    <dbReference type="NCBI Taxonomy" id="423471"/>
    <lineage>
        <taxon>Bacteria</taxon>
        <taxon>Bacillati</taxon>
        <taxon>Cyanobacteriota</taxon>
        <taxon>Cyanophyceae</taxon>
        <taxon>Oscillatoriophycideae</taxon>
        <taxon>Chroococcales</taxon>
        <taxon>Aphanothecaceae</taxon>
        <taxon>Crocosphaera</taxon>
    </lineage>
</organism>
<keyword evidence="5" id="KW-0677">Repeat</keyword>
<dbReference type="GO" id="GO:0005524">
    <property type="term" value="F:ATP binding"/>
    <property type="evidence" value="ECO:0007669"/>
    <property type="project" value="UniProtKB-UniRule"/>
</dbReference>
<sequence length="941" mass="106007">MVISQALPPQNIEAEESILGGILLDPEAMGRVVDLISPEAFYVQSHKEIYQAALRLYGQGEPTDFLTVKSTLEDYNLLEQVGGLNKLTQLLDRTVSAVNIDRYAALVMDKYLRRQLISAGHEIVDLGFETSQQLEIVLDESEKKIFALTQKRPQEGLIPLSDTIIKTFNELEKLHEQTTLPGIESGFYDLDAITGGLQRSDLIIIAGRPSMGKCLATNSEIILADGSLATISDIYHNRQAKLLTLKNNFKFSLTEPSHFIDDGIKPVFRVTTKLGRYIETTLTHPYLTIEGWQKLSQLKPGNKIAIPRKINIFGTQKIPDYKVKVLAYLIGAGCLTKKSPLFTNKNPLLQKDFIKSVENFKGIKIIEDDSRERRTSSFYISGDLDLIRNNRQKFADSLKKIIKSQNLSNQKLADILKVSVSSIYNWQKGICVPNETTFYNLCEILKVDSHELDPYGIASIRNNGKNSLTIWLEELGIWGQTSRHKTIPSIVFTLKRSLLALFLNRLFATDGWISVLKSSQVKLGYATVSEKLARQIQHLLLRFSVIAKLKKRSVKYKNNPRQIWQLDISDSQSIKSFIEEIGIFGKEKAIDLAKESLNNKRYQTNCDLIPIEIWKQIALAKGDESWSSLGKRAGIKSYSNLHVGQRALSRNRLFKLALALDDLSLQQLATSDIYWDEIISIEYMGEQQVYDLTIPKTHNFVANDICVHNTAFGLGVAANIAKKENLPVAMFSLEMSKEQLSMRLLAAEAGIESNRLRSGRFVQNDYDKISIAIGTLSSLPIYIDDAANITVTQIRSQVRRLLAEKKGEFGLVLIDYLQLMEGAGSENRVQELSKITRSLKGLAREIKAPVIALSQLSRAVESRNNKRPMMSDLRESGAIEQDADLIMMLYRDEYYNPDTVDRGVAEIILTKHRNGPTGTVKLIFQPELTKFLNMQNSSNYS</sequence>
<dbReference type="InterPro" id="IPR036185">
    <property type="entry name" value="DNA_heli_DnaB-like_N_sf"/>
</dbReference>
<gene>
    <name evidence="21" type="ORF">CWATWH0003_0294</name>
</gene>
<dbReference type="EMBL" id="AESD01000045">
    <property type="protein sequence ID" value="EHJ15053.1"/>
    <property type="molecule type" value="Genomic_DNA"/>
</dbReference>
<dbReference type="GO" id="GO:0004519">
    <property type="term" value="F:endonuclease activity"/>
    <property type="evidence" value="ECO:0007669"/>
    <property type="project" value="InterPro"/>
</dbReference>
<evidence type="ECO:0000259" key="19">
    <source>
        <dbReference type="PROSITE" id="PS50943"/>
    </source>
</evidence>
<dbReference type="InterPro" id="IPR007693">
    <property type="entry name" value="DNA_helicase_DnaB-like_N"/>
</dbReference>
<dbReference type="Gene3D" id="2.170.16.10">
    <property type="entry name" value="Hedgehog/Intein (Hint) domain"/>
    <property type="match status" value="2"/>
</dbReference>
<proteinExistence type="inferred from homology"/>
<dbReference type="InterPro" id="IPR010982">
    <property type="entry name" value="Lambda_DNA-bd_dom_sf"/>
</dbReference>
<comment type="caution">
    <text evidence="21">The sequence shown here is derived from an EMBL/GenBank/DDBJ whole genome shotgun (WGS) entry which is preliminary data.</text>
</comment>
<dbReference type="SUPFAM" id="SSF55608">
    <property type="entry name" value="Homing endonucleases"/>
    <property type="match status" value="1"/>
</dbReference>
<evidence type="ECO:0000256" key="15">
    <source>
        <dbReference type="ARBA" id="ARBA00048954"/>
    </source>
</evidence>
<evidence type="ECO:0000256" key="16">
    <source>
        <dbReference type="NCBIfam" id="TIGR00665"/>
    </source>
</evidence>
<dbReference type="NCBIfam" id="TIGR00665">
    <property type="entry name" value="DnaB"/>
    <property type="match status" value="1"/>
</dbReference>
<keyword evidence="11" id="KW-0651">Protein splicing</keyword>
<dbReference type="CDD" id="cd00081">
    <property type="entry name" value="Hint"/>
    <property type="match status" value="2"/>
</dbReference>
<dbReference type="InterPro" id="IPR004042">
    <property type="entry name" value="Intein_endonuc_central"/>
</dbReference>
<dbReference type="Pfam" id="PF14528">
    <property type="entry name" value="LAGLIDADG_3"/>
    <property type="match status" value="1"/>
</dbReference>
<feature type="domain" description="SF4 helicase" evidence="20">
    <location>
        <begin position="176"/>
        <end position="213"/>
    </location>
</feature>
<evidence type="ECO:0000256" key="12">
    <source>
        <dbReference type="ARBA" id="ARBA00023125"/>
    </source>
</evidence>
<comment type="subunit">
    <text evidence="2">Homohexamer.</text>
</comment>
<dbReference type="InterPro" id="IPR007694">
    <property type="entry name" value="DNA_helicase_DnaB-like_C"/>
</dbReference>
<comment type="similarity">
    <text evidence="1 17">Belongs to the helicase family. DnaB subfamily.</text>
</comment>
<dbReference type="RefSeq" id="WP_007308952.1">
    <property type="nucleotide sequence ID" value="NZ_AESD01000045.1"/>
</dbReference>
<comment type="function">
    <text evidence="17">The main replicative DNA helicase, it participates in initiation and elongation during chromosome replication. Travels ahead of the DNA replisome, separating dsDNA into templates for DNA synthesis. A processive ATP-dependent 5'-3' DNA helicase it has DNA-dependent ATPase activity.</text>
</comment>
<dbReference type="GO" id="GO:0005829">
    <property type="term" value="C:cytosol"/>
    <property type="evidence" value="ECO:0007669"/>
    <property type="project" value="TreeGrafter"/>
</dbReference>
<dbReference type="Pfam" id="PF03796">
    <property type="entry name" value="DnaB_C"/>
    <property type="match status" value="2"/>
</dbReference>
<dbReference type="CDD" id="cd00984">
    <property type="entry name" value="DnaB_C"/>
    <property type="match status" value="1"/>
</dbReference>
<dbReference type="GO" id="GO:1990077">
    <property type="term" value="C:primosome complex"/>
    <property type="evidence" value="ECO:0007669"/>
    <property type="project" value="UniProtKB-UniRule"/>
</dbReference>
<dbReference type="InterPro" id="IPR027417">
    <property type="entry name" value="P-loop_NTPase"/>
</dbReference>
<keyword evidence="6 17" id="KW-0547">Nucleotide-binding</keyword>
<dbReference type="PATRIC" id="fig|423471.3.peg.268"/>
<dbReference type="PROSITE" id="PS50817">
    <property type="entry name" value="INTEIN_N_TER"/>
    <property type="match status" value="1"/>
</dbReference>
<dbReference type="InterPro" id="IPR030934">
    <property type="entry name" value="Intein_C"/>
</dbReference>
<dbReference type="InterPro" id="IPR036844">
    <property type="entry name" value="Hint_dom_sf"/>
</dbReference>
<keyword evidence="10 17" id="KW-0067">ATP-binding</keyword>
<dbReference type="InterPro" id="IPR006142">
    <property type="entry name" value="INTEIN"/>
</dbReference>